<organism evidence="1 2">
    <name type="scientific">Rhodocista pekingensis</name>
    <dbReference type="NCBI Taxonomy" id="201185"/>
    <lineage>
        <taxon>Bacteria</taxon>
        <taxon>Pseudomonadati</taxon>
        <taxon>Pseudomonadota</taxon>
        <taxon>Alphaproteobacteria</taxon>
        <taxon>Rhodospirillales</taxon>
        <taxon>Azospirillaceae</taxon>
        <taxon>Rhodocista</taxon>
    </lineage>
</organism>
<evidence type="ECO:0000313" key="1">
    <source>
        <dbReference type="EMBL" id="MFC7335060.1"/>
    </source>
</evidence>
<name>A0ABW2L0E6_9PROT</name>
<sequence length="159" mass="16551">MTETEFETMAARYGADIDRWPERERNPARQLLARSPTAAALLERERALDRMLEAVRVPVPPDAVERVVSGALAATLPATLAATLADAPTGTVRAPAPRPTGLPWMAAPAGRWPQAGLLAGALAAGLVLGVVRLDSQTAAGGPALLYPPLTLTAMAGDVQ</sequence>
<accession>A0ABW2L0E6</accession>
<evidence type="ECO:0000313" key="2">
    <source>
        <dbReference type="Proteomes" id="UP001596456"/>
    </source>
</evidence>
<evidence type="ECO:0008006" key="3">
    <source>
        <dbReference type="Google" id="ProtNLM"/>
    </source>
</evidence>
<protein>
    <recommendedName>
        <fullName evidence="3">Anti sigma-E protein RseA N-terminal domain-containing protein</fullName>
    </recommendedName>
</protein>
<dbReference type="EMBL" id="JBHTCM010000026">
    <property type="protein sequence ID" value="MFC7335060.1"/>
    <property type="molecule type" value="Genomic_DNA"/>
</dbReference>
<keyword evidence="2" id="KW-1185">Reference proteome</keyword>
<dbReference type="RefSeq" id="WP_377360601.1">
    <property type="nucleotide sequence ID" value="NZ_JBHTCM010000026.1"/>
</dbReference>
<proteinExistence type="predicted"/>
<reference evidence="2" key="1">
    <citation type="journal article" date="2019" name="Int. J. Syst. Evol. Microbiol.">
        <title>The Global Catalogue of Microorganisms (GCM) 10K type strain sequencing project: providing services to taxonomists for standard genome sequencing and annotation.</title>
        <authorList>
            <consortium name="The Broad Institute Genomics Platform"/>
            <consortium name="The Broad Institute Genome Sequencing Center for Infectious Disease"/>
            <person name="Wu L."/>
            <person name="Ma J."/>
        </authorList>
    </citation>
    <scope>NUCLEOTIDE SEQUENCE [LARGE SCALE GENOMIC DNA]</scope>
    <source>
        <strain evidence="2">CGMCC 1.16275</strain>
    </source>
</reference>
<dbReference type="Proteomes" id="UP001596456">
    <property type="component" value="Unassembled WGS sequence"/>
</dbReference>
<comment type="caution">
    <text evidence="1">The sequence shown here is derived from an EMBL/GenBank/DDBJ whole genome shotgun (WGS) entry which is preliminary data.</text>
</comment>
<gene>
    <name evidence="1" type="ORF">ACFQPS_17975</name>
</gene>